<reference evidence="3" key="1">
    <citation type="journal article" date="2014" name="Int. J. Syst. Evol. Microbiol.">
        <title>Complete genome sequence of Corynebacterium casei LMG S-19264T (=DSM 44701T), isolated from a smear-ripened cheese.</title>
        <authorList>
            <consortium name="US DOE Joint Genome Institute (JGI-PGF)"/>
            <person name="Walter F."/>
            <person name="Albersmeier A."/>
            <person name="Kalinowski J."/>
            <person name="Ruckert C."/>
        </authorList>
    </citation>
    <scope>NUCLEOTIDE SEQUENCE</scope>
    <source>
        <strain evidence="3">JCM 4122</strain>
    </source>
</reference>
<evidence type="ECO:0008006" key="5">
    <source>
        <dbReference type="Google" id="ProtNLM"/>
    </source>
</evidence>
<feature type="compositionally biased region" description="Pro residues" evidence="1">
    <location>
        <begin position="143"/>
        <end position="159"/>
    </location>
</feature>
<comment type="caution">
    <text evidence="3">The sequence shown here is derived from an EMBL/GenBank/DDBJ whole genome shotgun (WGS) entry which is preliminary data.</text>
</comment>
<dbReference type="InterPro" id="IPR021224">
    <property type="entry name" value="DUF2690"/>
</dbReference>
<name>A0A919BFZ6_STRFL</name>
<dbReference type="AlphaFoldDB" id="A0A919BFZ6"/>
<evidence type="ECO:0000256" key="2">
    <source>
        <dbReference type="SAM" id="Phobius"/>
    </source>
</evidence>
<sequence length="332" mass="33756">MSAWRSLPDELDPDVRTFTERLRLLVERSGLGVDAVADRAGGGRADWDAYLNAQRPVPRAAVVALADATGADLGSLTAHWEHADRAWKRPPQPPEPEPGTGAGAEPVRDPVAVRAPEDVRDRPRAPEGVPAAERTLRIRKVVPPTPAPAPSPTPAPISAPSPGRRRRGSPLLYAAGVLGAGLVVTAAVLLADLGGSAAPPAAAPPPPSTTTAPPPPSALPDGVRCTGADCDGRDPERMGCGGPHATTVARVRVGTALVEVRHSSACAAAWARITGAAAGDEVTVQAGTAVQVERVPGNGDTDAYTAMVPVPSGSGVRACATRSDGAEGCTGE</sequence>
<keyword evidence="4" id="KW-1185">Reference proteome</keyword>
<feature type="transmembrane region" description="Helical" evidence="2">
    <location>
        <begin position="171"/>
        <end position="191"/>
    </location>
</feature>
<reference evidence="3" key="2">
    <citation type="submission" date="2020-09" db="EMBL/GenBank/DDBJ databases">
        <authorList>
            <person name="Sun Q."/>
            <person name="Ohkuma M."/>
        </authorList>
    </citation>
    <scope>NUCLEOTIDE SEQUENCE</scope>
    <source>
        <strain evidence="3">JCM 4122</strain>
    </source>
</reference>
<keyword evidence="2" id="KW-1133">Transmembrane helix</keyword>
<feature type="compositionally biased region" description="Pro residues" evidence="1">
    <location>
        <begin position="201"/>
        <end position="218"/>
    </location>
</feature>
<evidence type="ECO:0000256" key="1">
    <source>
        <dbReference type="SAM" id="MobiDB-lite"/>
    </source>
</evidence>
<protein>
    <recommendedName>
        <fullName evidence="5">HTH cro/C1-type domain-containing protein</fullName>
    </recommendedName>
</protein>
<dbReference type="RefSeq" id="WP_190041167.1">
    <property type="nucleotide sequence ID" value="NZ_BNBE01000001.1"/>
</dbReference>
<feature type="region of interest" description="Disordered" evidence="1">
    <location>
        <begin position="198"/>
        <end position="221"/>
    </location>
</feature>
<dbReference type="Pfam" id="PF10901">
    <property type="entry name" value="DUF2690"/>
    <property type="match status" value="1"/>
</dbReference>
<evidence type="ECO:0000313" key="4">
    <source>
        <dbReference type="Proteomes" id="UP000632849"/>
    </source>
</evidence>
<keyword evidence="2" id="KW-0472">Membrane</keyword>
<proteinExistence type="predicted"/>
<dbReference type="Proteomes" id="UP000632849">
    <property type="component" value="Unassembled WGS sequence"/>
</dbReference>
<feature type="region of interest" description="Disordered" evidence="1">
    <location>
        <begin position="83"/>
        <end position="165"/>
    </location>
</feature>
<accession>A0A919BFZ6</accession>
<dbReference type="EMBL" id="BNBE01000001">
    <property type="protein sequence ID" value="GHF88422.1"/>
    <property type="molecule type" value="Genomic_DNA"/>
</dbReference>
<organism evidence="3 4">
    <name type="scientific">Streptomyces filamentosus</name>
    <name type="common">Streptomyces roseosporus</name>
    <dbReference type="NCBI Taxonomy" id="67294"/>
    <lineage>
        <taxon>Bacteria</taxon>
        <taxon>Bacillati</taxon>
        <taxon>Actinomycetota</taxon>
        <taxon>Actinomycetes</taxon>
        <taxon>Kitasatosporales</taxon>
        <taxon>Streptomycetaceae</taxon>
        <taxon>Streptomyces</taxon>
    </lineage>
</organism>
<gene>
    <name evidence="3" type="ORF">GCM10017667_16450</name>
</gene>
<dbReference type="Pfam" id="PF13560">
    <property type="entry name" value="HTH_31"/>
    <property type="match status" value="1"/>
</dbReference>
<keyword evidence="2" id="KW-0812">Transmembrane</keyword>
<feature type="compositionally biased region" description="Basic and acidic residues" evidence="1">
    <location>
        <begin position="115"/>
        <end position="125"/>
    </location>
</feature>
<evidence type="ECO:0000313" key="3">
    <source>
        <dbReference type="EMBL" id="GHF88422.1"/>
    </source>
</evidence>